<accession>A0A098M982</accession>
<feature type="transmembrane region" description="Helical" evidence="1">
    <location>
        <begin position="59"/>
        <end position="81"/>
    </location>
</feature>
<proteinExistence type="predicted"/>
<protein>
    <recommendedName>
        <fullName evidence="4">Amino acid transporter</fullName>
    </recommendedName>
</protein>
<dbReference type="STRING" id="268407.PWYN_26495"/>
<keyword evidence="1" id="KW-1133">Transmembrane helix</keyword>
<dbReference type="AlphaFoldDB" id="A0A098M982"/>
<sequence length="82" mass="9288">MNTNSKDSYKIHETERKMEVPVDSNSGYKDEKIRLIQQIESGGLPKKIDLNHLPGPLKYVGYAIVFGIPVLFLILIVVSFIK</sequence>
<evidence type="ECO:0000313" key="2">
    <source>
        <dbReference type="EMBL" id="KGE18087.1"/>
    </source>
</evidence>
<evidence type="ECO:0000313" key="3">
    <source>
        <dbReference type="Proteomes" id="UP000029734"/>
    </source>
</evidence>
<evidence type="ECO:0008006" key="4">
    <source>
        <dbReference type="Google" id="ProtNLM"/>
    </source>
</evidence>
<organism evidence="2 3">
    <name type="scientific">Paenibacillus wynnii</name>
    <dbReference type="NCBI Taxonomy" id="268407"/>
    <lineage>
        <taxon>Bacteria</taxon>
        <taxon>Bacillati</taxon>
        <taxon>Bacillota</taxon>
        <taxon>Bacilli</taxon>
        <taxon>Bacillales</taxon>
        <taxon>Paenibacillaceae</taxon>
        <taxon>Paenibacillus</taxon>
    </lineage>
</organism>
<dbReference type="RefSeq" id="WP_036657821.1">
    <property type="nucleotide sequence ID" value="NZ_JQCR01000003.1"/>
</dbReference>
<keyword evidence="3" id="KW-1185">Reference proteome</keyword>
<gene>
    <name evidence="2" type="ORF">PWYN_26495</name>
</gene>
<comment type="caution">
    <text evidence="2">The sequence shown here is derived from an EMBL/GenBank/DDBJ whole genome shotgun (WGS) entry which is preliminary data.</text>
</comment>
<name>A0A098M982_9BACL</name>
<reference evidence="2 3" key="2">
    <citation type="submission" date="2014-10" db="EMBL/GenBank/DDBJ databases">
        <title>Comparative genomics of the Paenibacillus odorifer group.</title>
        <authorList>
            <person name="Tsai Y.-C."/>
            <person name="Martin N."/>
            <person name="Korlach J."/>
            <person name="Wiedmann M."/>
        </authorList>
    </citation>
    <scope>NUCLEOTIDE SEQUENCE [LARGE SCALE GENOMIC DNA]</scope>
    <source>
        <strain evidence="2 3">DSM 18334</strain>
    </source>
</reference>
<keyword evidence="1" id="KW-0812">Transmembrane</keyword>
<keyword evidence="1" id="KW-0472">Membrane</keyword>
<dbReference type="Proteomes" id="UP000029734">
    <property type="component" value="Unassembled WGS sequence"/>
</dbReference>
<dbReference type="OrthoDB" id="2664992at2"/>
<dbReference type="EMBL" id="JQCR01000003">
    <property type="protein sequence ID" value="KGE18087.1"/>
    <property type="molecule type" value="Genomic_DNA"/>
</dbReference>
<reference evidence="2 3" key="1">
    <citation type="submission" date="2014-08" db="EMBL/GenBank/DDBJ databases">
        <authorList>
            <person name="den Bakker H.C."/>
        </authorList>
    </citation>
    <scope>NUCLEOTIDE SEQUENCE [LARGE SCALE GENOMIC DNA]</scope>
    <source>
        <strain evidence="2 3">DSM 18334</strain>
    </source>
</reference>
<evidence type="ECO:0000256" key="1">
    <source>
        <dbReference type="SAM" id="Phobius"/>
    </source>
</evidence>